<dbReference type="OrthoDB" id="9811557at2"/>
<dbReference type="PANTHER" id="PTHR11748:SF119">
    <property type="entry name" value="D-2-HYDROXYGLUTARATE DEHYDROGENASE"/>
    <property type="match status" value="1"/>
</dbReference>
<dbReference type="InterPro" id="IPR036318">
    <property type="entry name" value="FAD-bd_PCMH-like_sf"/>
</dbReference>
<evidence type="ECO:0000313" key="4">
    <source>
        <dbReference type="EMBL" id="KTT19203.1"/>
    </source>
</evidence>
<dbReference type="GO" id="GO:1903457">
    <property type="term" value="P:lactate catabolic process"/>
    <property type="evidence" value="ECO:0007669"/>
    <property type="project" value="TreeGrafter"/>
</dbReference>
<dbReference type="Proteomes" id="UP000072741">
    <property type="component" value="Unassembled WGS sequence"/>
</dbReference>
<dbReference type="InterPro" id="IPR016166">
    <property type="entry name" value="FAD-bd_PCMH"/>
</dbReference>
<keyword evidence="2" id="KW-0274">FAD</keyword>
<dbReference type="GO" id="GO:0071949">
    <property type="term" value="F:FAD binding"/>
    <property type="evidence" value="ECO:0007669"/>
    <property type="project" value="InterPro"/>
</dbReference>
<dbReference type="InterPro" id="IPR016169">
    <property type="entry name" value="FAD-bd_PCMH_sub2"/>
</dbReference>
<dbReference type="Gene3D" id="3.30.465.10">
    <property type="match status" value="1"/>
</dbReference>
<keyword evidence="1" id="KW-0285">Flavoprotein</keyword>
<dbReference type="GO" id="GO:0004458">
    <property type="term" value="F:D-lactate dehydrogenase (cytochrome) activity"/>
    <property type="evidence" value="ECO:0007669"/>
    <property type="project" value="TreeGrafter"/>
</dbReference>
<dbReference type="SUPFAM" id="SSF55103">
    <property type="entry name" value="FAD-linked oxidases, C-terminal domain"/>
    <property type="match status" value="1"/>
</dbReference>
<evidence type="ECO:0000256" key="1">
    <source>
        <dbReference type="ARBA" id="ARBA00022630"/>
    </source>
</evidence>
<dbReference type="RefSeq" id="WP_058642767.1">
    <property type="nucleotide sequence ID" value="NZ_LDSL01000095.1"/>
</dbReference>
<reference evidence="4 5" key="1">
    <citation type="journal article" date="2016" name="Front. Microbiol.">
        <title>Genomic Resource of Rice Seed Associated Bacteria.</title>
        <authorList>
            <person name="Midha S."/>
            <person name="Bansal K."/>
            <person name="Sharma S."/>
            <person name="Kumar N."/>
            <person name="Patil P.P."/>
            <person name="Chaudhry V."/>
            <person name="Patil P.B."/>
        </authorList>
    </citation>
    <scope>NUCLEOTIDE SEQUENCE [LARGE SCALE GENOMIC DNA]</scope>
    <source>
        <strain evidence="4 5">NS331</strain>
    </source>
</reference>
<evidence type="ECO:0000259" key="3">
    <source>
        <dbReference type="PROSITE" id="PS51387"/>
    </source>
</evidence>
<proteinExistence type="predicted"/>
<comment type="caution">
    <text evidence="4">The sequence shown here is derived from an EMBL/GenBank/DDBJ whole genome shotgun (WGS) entry which is preliminary data.</text>
</comment>
<dbReference type="EMBL" id="LDSL01000095">
    <property type="protein sequence ID" value="KTT19203.1"/>
    <property type="molecule type" value="Genomic_DNA"/>
</dbReference>
<evidence type="ECO:0000313" key="5">
    <source>
        <dbReference type="Proteomes" id="UP000072741"/>
    </source>
</evidence>
<name>A0A147GRY1_9BURK</name>
<dbReference type="PANTHER" id="PTHR11748">
    <property type="entry name" value="D-LACTATE DEHYDROGENASE"/>
    <property type="match status" value="1"/>
</dbReference>
<evidence type="ECO:0000256" key="2">
    <source>
        <dbReference type="ARBA" id="ARBA00022827"/>
    </source>
</evidence>
<gene>
    <name evidence="4" type="ORF">NS331_14955</name>
</gene>
<keyword evidence="5" id="KW-1185">Reference proteome</keyword>
<dbReference type="AlphaFoldDB" id="A0A147GRY1"/>
<organism evidence="4 5">
    <name type="scientific">Pseudacidovorax intermedius</name>
    <dbReference type="NCBI Taxonomy" id="433924"/>
    <lineage>
        <taxon>Bacteria</taxon>
        <taxon>Pseudomonadati</taxon>
        <taxon>Pseudomonadota</taxon>
        <taxon>Betaproteobacteria</taxon>
        <taxon>Burkholderiales</taxon>
        <taxon>Comamonadaceae</taxon>
        <taxon>Pseudacidovorax</taxon>
    </lineage>
</organism>
<dbReference type="Pfam" id="PF01565">
    <property type="entry name" value="FAD_binding_4"/>
    <property type="match status" value="1"/>
</dbReference>
<dbReference type="PATRIC" id="fig|433924.3.peg.5158"/>
<dbReference type="SUPFAM" id="SSF56176">
    <property type="entry name" value="FAD-binding/transporter-associated domain-like"/>
    <property type="match status" value="1"/>
</dbReference>
<accession>A0A147GRY1</accession>
<protein>
    <submittedName>
        <fullName evidence="4">FAD-binding protein</fullName>
    </submittedName>
</protein>
<dbReference type="PROSITE" id="PS51387">
    <property type="entry name" value="FAD_PCMH"/>
    <property type="match status" value="1"/>
</dbReference>
<sequence>MNARLRDIEQLHIELPDLDWITDPNRIERLSQDFSWFSPVLKRQLDGKVADSVVRPRTEDEIRRLVAACARLKLPLTIRGSGTGNYGQTTPLAGGVVLDMTGYNGVLWTRPGVARAQAGIRLNELEKATRPTGWELRCVPSTFRSATLGGLFGGGFGGVGSINHGPLAAPGNVLGIKAMTIEPEPQIVELRGAEAMRMHHLWGTNGLVLEIEVGLAPCQPWLETLVTFADFDQALAFADEVARAPGLAKREVAFFASPVPDYLSQLAEHLPKGCHAVLSLVAEPGEEAMKAMAAARGGTVSYRRSADEVARSHKTLMEFTWNHTTLHALKVDKTLTYLQTSFTAGQHVQQITELTKRYAGEVFMHAEFLRTMDGQLSCSALQLVRFTTEERLAEIIQEHRDYGVRINNPHTFIVEDGKAGGDLPEEVVAMKRRFDPLGLLNPGKLRHHPVAG</sequence>
<dbReference type="InterPro" id="IPR016164">
    <property type="entry name" value="FAD-linked_Oxase-like_C"/>
</dbReference>
<dbReference type="InterPro" id="IPR006094">
    <property type="entry name" value="Oxid_FAD_bind_N"/>
</dbReference>
<dbReference type="GO" id="GO:0008720">
    <property type="term" value="F:D-lactate dehydrogenase (NAD+) activity"/>
    <property type="evidence" value="ECO:0007669"/>
    <property type="project" value="TreeGrafter"/>
</dbReference>
<feature type="domain" description="FAD-binding PCMH-type" evidence="3">
    <location>
        <begin position="45"/>
        <end position="218"/>
    </location>
</feature>